<dbReference type="Pfam" id="PF00232">
    <property type="entry name" value="Glyco_hydro_1"/>
    <property type="match status" value="1"/>
</dbReference>
<name>A0A9X1X8W5_9SPHI</name>
<keyword evidence="2" id="KW-1185">Reference proteome</keyword>
<dbReference type="RefSeq" id="WP_245132923.1">
    <property type="nucleotide sequence ID" value="NZ_JALJEJ010000014.1"/>
</dbReference>
<dbReference type="AlphaFoldDB" id="A0A9X1X8W5"/>
<reference evidence="1" key="1">
    <citation type="submission" date="2022-04" db="EMBL/GenBank/DDBJ databases">
        <title>Mucilaginibacter sp. RS28 isolated from freshwater.</title>
        <authorList>
            <person name="Ko S.-R."/>
        </authorList>
    </citation>
    <scope>NUCLEOTIDE SEQUENCE</scope>
    <source>
        <strain evidence="1">RS28</strain>
    </source>
</reference>
<dbReference type="Gene3D" id="3.20.20.80">
    <property type="entry name" value="Glycosidases"/>
    <property type="match status" value="1"/>
</dbReference>
<sequence>MRSKFMFTTGIENSYPTINIDGKKFRVDEMEKTFFYDRWKEDFALVNEMGIEFLRYGPPYYRTHVAPGTYDWEFTDQTMQELRERNITPLIDLCHFGVPDWVGDFQNKDWPHYFAEYAREFALRYPDVTFYTPINEIFIAATFSAYYGWWNECLSSDASFVNALNNICKANVMAMQEILKVNPDVTFIQSESSEYFHPEDPSCRPLADFLNEKRFLSLDLSYGHPVSVNMFRYLMDYGMSEADYDWYLHNKVRAKCIMGNDYYVTNEHLVHPDGTTSASGEIFGYYVITRQYYNRYRLPVMHTETNILEPHAVDWLKKGWANLYRFKQDGFPIIGYTWYSLIDQVDWDSALRNNAGNVNALGLYDMDRKIRPVGEAYKHLINVWRPILAEESFGLQMYL</sequence>
<dbReference type="SUPFAM" id="SSF51445">
    <property type="entry name" value="(Trans)glycosidases"/>
    <property type="match status" value="1"/>
</dbReference>
<dbReference type="InterPro" id="IPR017853">
    <property type="entry name" value="GH"/>
</dbReference>
<proteinExistence type="predicted"/>
<dbReference type="InterPro" id="IPR001360">
    <property type="entry name" value="Glyco_hydro_1"/>
</dbReference>
<dbReference type="EMBL" id="JALJEJ010000014">
    <property type="protein sequence ID" value="MCJ8211888.1"/>
    <property type="molecule type" value="Genomic_DNA"/>
</dbReference>
<dbReference type="GO" id="GO:0005975">
    <property type="term" value="P:carbohydrate metabolic process"/>
    <property type="evidence" value="ECO:0007669"/>
    <property type="project" value="InterPro"/>
</dbReference>
<evidence type="ECO:0000313" key="1">
    <source>
        <dbReference type="EMBL" id="MCJ8211888.1"/>
    </source>
</evidence>
<dbReference type="GO" id="GO:0004553">
    <property type="term" value="F:hydrolase activity, hydrolyzing O-glycosyl compounds"/>
    <property type="evidence" value="ECO:0007669"/>
    <property type="project" value="InterPro"/>
</dbReference>
<dbReference type="PANTHER" id="PTHR12631">
    <property type="entry name" value="ALPHA-L-IDURONIDASE"/>
    <property type="match status" value="1"/>
</dbReference>
<gene>
    <name evidence="1" type="ORF">MUY27_19375</name>
</gene>
<dbReference type="InterPro" id="IPR051923">
    <property type="entry name" value="Glycosyl_Hydrolase_39"/>
</dbReference>
<organism evidence="1 2">
    <name type="scientific">Mucilaginibacter straminoryzae</name>
    <dbReference type="NCBI Taxonomy" id="2932774"/>
    <lineage>
        <taxon>Bacteria</taxon>
        <taxon>Pseudomonadati</taxon>
        <taxon>Bacteroidota</taxon>
        <taxon>Sphingobacteriia</taxon>
        <taxon>Sphingobacteriales</taxon>
        <taxon>Sphingobacteriaceae</taxon>
        <taxon>Mucilaginibacter</taxon>
    </lineage>
</organism>
<dbReference type="Proteomes" id="UP001139450">
    <property type="component" value="Unassembled WGS sequence"/>
</dbReference>
<accession>A0A9X1X8W5</accession>
<dbReference type="PANTHER" id="PTHR12631:SF10">
    <property type="entry name" value="BETA-XYLOSIDASE-LIKE PROTEIN-RELATED"/>
    <property type="match status" value="1"/>
</dbReference>
<evidence type="ECO:0000313" key="2">
    <source>
        <dbReference type="Proteomes" id="UP001139450"/>
    </source>
</evidence>
<comment type="caution">
    <text evidence="1">The sequence shown here is derived from an EMBL/GenBank/DDBJ whole genome shotgun (WGS) entry which is preliminary data.</text>
</comment>
<protein>
    <submittedName>
        <fullName evidence="1">Family 1 glycosylhydrolase</fullName>
    </submittedName>
</protein>